<dbReference type="InterPro" id="IPR051010">
    <property type="entry name" value="BCAA_transport"/>
</dbReference>
<evidence type="ECO:0000313" key="3">
    <source>
        <dbReference type="EMBL" id="SVC71033.1"/>
    </source>
</evidence>
<reference evidence="3" key="1">
    <citation type="submission" date="2018-05" db="EMBL/GenBank/DDBJ databases">
        <authorList>
            <person name="Lanie J.A."/>
            <person name="Ng W.-L."/>
            <person name="Kazmierczak K.M."/>
            <person name="Andrzejewski T.M."/>
            <person name="Davidsen T.M."/>
            <person name="Wayne K.J."/>
            <person name="Tettelin H."/>
            <person name="Glass J.I."/>
            <person name="Rusch D."/>
            <person name="Podicherti R."/>
            <person name="Tsui H.-C.T."/>
            <person name="Winkler M.E."/>
        </authorList>
    </citation>
    <scope>NUCLEOTIDE SEQUENCE</scope>
</reference>
<name>A0A382PCB6_9ZZZZ</name>
<dbReference type="EMBL" id="UINC01106398">
    <property type="protein sequence ID" value="SVC71033.1"/>
    <property type="molecule type" value="Genomic_DNA"/>
</dbReference>
<organism evidence="3">
    <name type="scientific">marine metagenome</name>
    <dbReference type="NCBI Taxonomy" id="408172"/>
    <lineage>
        <taxon>unclassified sequences</taxon>
        <taxon>metagenomes</taxon>
        <taxon>ecological metagenomes</taxon>
    </lineage>
</organism>
<dbReference type="InterPro" id="IPR028082">
    <property type="entry name" value="Peripla_BP_I"/>
</dbReference>
<accession>A0A382PCB6</accession>
<dbReference type="Pfam" id="PF13458">
    <property type="entry name" value="Peripla_BP_6"/>
    <property type="match status" value="1"/>
</dbReference>
<gene>
    <name evidence="3" type="ORF">METZ01_LOCUS323887</name>
</gene>
<dbReference type="AlphaFoldDB" id="A0A382PCB6"/>
<sequence>MSRRKFLAGTGGVAAGLTALSATPSKVFAGEKTVKIGFLAALTGDAAGWGLPGLYGVEIWAEQINAAGGMDVGGEKFMVEVISYDDEFDAIKATVGAKKLLFEDEVSIVLMLGITPVQAVKDFMTRNKMLTTTLVPTDISVDAPYLFAPVEVHPFYNVTAVDWIGRNMPNVKTAAVATQNDELGLSSLATYRAAFEVAGIEVIEENLFGFEVTDFAPVVSKLISANPDVITWDTAYPDYVNLLTEQAYLQGYKGQFVNCTLDQYSHIL</sequence>
<proteinExistence type="predicted"/>
<feature type="non-terminal residue" evidence="3">
    <location>
        <position position="268"/>
    </location>
</feature>
<evidence type="ECO:0000259" key="2">
    <source>
        <dbReference type="Pfam" id="PF13458"/>
    </source>
</evidence>
<feature type="domain" description="Leucine-binding protein" evidence="2">
    <location>
        <begin position="33"/>
        <end position="255"/>
    </location>
</feature>
<dbReference type="PROSITE" id="PS51318">
    <property type="entry name" value="TAT"/>
    <property type="match status" value="1"/>
</dbReference>
<dbReference type="SUPFAM" id="SSF53822">
    <property type="entry name" value="Periplasmic binding protein-like I"/>
    <property type="match status" value="1"/>
</dbReference>
<dbReference type="PANTHER" id="PTHR30483">
    <property type="entry name" value="LEUCINE-SPECIFIC-BINDING PROTEIN"/>
    <property type="match status" value="1"/>
</dbReference>
<dbReference type="InterPro" id="IPR006311">
    <property type="entry name" value="TAT_signal"/>
</dbReference>
<keyword evidence="1" id="KW-0732">Signal</keyword>
<dbReference type="Gene3D" id="3.40.50.2300">
    <property type="match status" value="2"/>
</dbReference>
<dbReference type="InterPro" id="IPR028081">
    <property type="entry name" value="Leu-bd"/>
</dbReference>
<evidence type="ECO:0000256" key="1">
    <source>
        <dbReference type="ARBA" id="ARBA00022729"/>
    </source>
</evidence>
<dbReference type="PANTHER" id="PTHR30483:SF6">
    <property type="entry name" value="PERIPLASMIC BINDING PROTEIN OF ABC TRANSPORTER FOR NATURAL AMINO ACIDS"/>
    <property type="match status" value="1"/>
</dbReference>
<protein>
    <recommendedName>
        <fullName evidence="2">Leucine-binding protein domain-containing protein</fullName>
    </recommendedName>
</protein>